<dbReference type="GO" id="GO:0005886">
    <property type="term" value="C:plasma membrane"/>
    <property type="evidence" value="ECO:0007669"/>
    <property type="project" value="UniProtKB-SubCell"/>
</dbReference>
<evidence type="ECO:0000256" key="6">
    <source>
        <dbReference type="ARBA" id="ARBA00023136"/>
    </source>
</evidence>
<evidence type="ECO:0000256" key="3">
    <source>
        <dbReference type="ARBA" id="ARBA00022475"/>
    </source>
</evidence>
<dbReference type="PANTHER" id="PTHR33884:SF7">
    <property type="entry name" value="BSL8023 PROTEIN"/>
    <property type="match status" value="1"/>
</dbReference>
<dbReference type="InterPro" id="IPR007341">
    <property type="entry name" value="Transgly_assoc"/>
</dbReference>
<evidence type="ECO:0000256" key="5">
    <source>
        <dbReference type="ARBA" id="ARBA00022989"/>
    </source>
</evidence>
<dbReference type="AlphaFoldDB" id="A0A4R2IBS4"/>
<protein>
    <submittedName>
        <fullName evidence="8">Putative membrane protein YeaQ/YmgE (Transglycosylase-associated protein family)</fullName>
    </submittedName>
</protein>
<evidence type="ECO:0000256" key="1">
    <source>
        <dbReference type="ARBA" id="ARBA00004651"/>
    </source>
</evidence>
<evidence type="ECO:0000313" key="9">
    <source>
        <dbReference type="Proteomes" id="UP000294862"/>
    </source>
</evidence>
<dbReference type="Proteomes" id="UP000294862">
    <property type="component" value="Unassembled WGS sequence"/>
</dbReference>
<dbReference type="EMBL" id="SLWQ01000002">
    <property type="protein sequence ID" value="TCO41971.1"/>
    <property type="molecule type" value="Genomic_DNA"/>
</dbReference>
<dbReference type="OrthoDB" id="9811343at2"/>
<sequence>MHYLWMFIVGLLVGIVAKFLMPGKDPGGFFVTGLLGVAGMFVGGFLAQTLGFKSAVSGTIEPSGFIGGVIGAIILLIIYRLFRRNRPA</sequence>
<accession>A0A4R2IBS4</accession>
<keyword evidence="3" id="KW-1003">Cell membrane</keyword>
<feature type="transmembrane region" description="Helical" evidence="7">
    <location>
        <begin position="64"/>
        <end position="82"/>
    </location>
</feature>
<evidence type="ECO:0000256" key="2">
    <source>
        <dbReference type="ARBA" id="ARBA00011006"/>
    </source>
</evidence>
<comment type="subcellular location">
    <subcellularLocation>
        <location evidence="1">Cell membrane</location>
        <topology evidence="1">Multi-pass membrane protein</topology>
    </subcellularLocation>
</comment>
<feature type="transmembrane region" description="Helical" evidence="7">
    <location>
        <begin position="6"/>
        <end position="21"/>
    </location>
</feature>
<dbReference type="PANTHER" id="PTHR33884">
    <property type="entry name" value="UPF0410 PROTEIN YMGE"/>
    <property type="match status" value="1"/>
</dbReference>
<dbReference type="Pfam" id="PF04226">
    <property type="entry name" value="Transgly_assoc"/>
    <property type="match status" value="1"/>
</dbReference>
<evidence type="ECO:0000256" key="4">
    <source>
        <dbReference type="ARBA" id="ARBA00022692"/>
    </source>
</evidence>
<keyword evidence="6 7" id="KW-0472">Membrane</keyword>
<comment type="similarity">
    <text evidence="2">Belongs to the UPF0410 family.</text>
</comment>
<evidence type="ECO:0000256" key="7">
    <source>
        <dbReference type="SAM" id="Phobius"/>
    </source>
</evidence>
<evidence type="ECO:0000313" key="8">
    <source>
        <dbReference type="EMBL" id="TCO41971.1"/>
    </source>
</evidence>
<gene>
    <name evidence="8" type="ORF">EV148_102325</name>
</gene>
<proteinExistence type="inferred from homology"/>
<keyword evidence="5 7" id="KW-1133">Transmembrane helix</keyword>
<comment type="caution">
    <text evidence="8">The sequence shown here is derived from an EMBL/GenBank/DDBJ whole genome shotgun (WGS) entry which is preliminary data.</text>
</comment>
<feature type="transmembrane region" description="Helical" evidence="7">
    <location>
        <begin position="28"/>
        <end position="52"/>
    </location>
</feature>
<dbReference type="RefSeq" id="WP_131994882.1">
    <property type="nucleotide sequence ID" value="NZ_JACGXM010000005.1"/>
</dbReference>
<name>A0A4R2IBS4_9GAMM</name>
<reference evidence="8 9" key="1">
    <citation type="journal article" date="2015" name="Stand. Genomic Sci.">
        <title>Genomic Encyclopedia of Bacterial and Archaeal Type Strains, Phase III: the genomes of soil and plant-associated and newly described type strains.</title>
        <authorList>
            <person name="Whitman W.B."/>
            <person name="Woyke T."/>
            <person name="Klenk H.P."/>
            <person name="Zhou Y."/>
            <person name="Lilburn T.G."/>
            <person name="Beck B.J."/>
            <person name="De Vos P."/>
            <person name="Vandamme P."/>
            <person name="Eisen J.A."/>
            <person name="Garrity G."/>
            <person name="Hugenholtz P."/>
            <person name="Kyrpides N.C."/>
        </authorList>
    </citation>
    <scope>NUCLEOTIDE SEQUENCE [LARGE SCALE GENOMIC DNA]</scope>
    <source>
        <strain evidence="8 9">A3</strain>
    </source>
</reference>
<keyword evidence="9" id="KW-1185">Reference proteome</keyword>
<organism evidence="8 9">
    <name type="scientific">Dokdonella fugitiva</name>
    <dbReference type="NCBI Taxonomy" id="328517"/>
    <lineage>
        <taxon>Bacteria</taxon>
        <taxon>Pseudomonadati</taxon>
        <taxon>Pseudomonadota</taxon>
        <taxon>Gammaproteobacteria</taxon>
        <taxon>Lysobacterales</taxon>
        <taxon>Rhodanobacteraceae</taxon>
        <taxon>Dokdonella</taxon>
    </lineage>
</organism>
<keyword evidence="4 7" id="KW-0812">Transmembrane</keyword>